<dbReference type="Pfam" id="PF14479">
    <property type="entry name" value="HeLo"/>
    <property type="match status" value="1"/>
</dbReference>
<proteinExistence type="predicted"/>
<sequence length="275" mass="31281">MSDVASSMESSLPGLFVSCIECFELHQYSQAPEADLHLLELRLYYIGVSLSRWGLSKSLVGQTNAVPDYDHRLDESRTLLEGILKRFATAQSEKDAFKLTPDTKEVAMLEDSEESRLQQSLKGWMRKYVTKYQIGTKHGKWAIHDKRVLENLVVNLRADVEELVKLFPVTAVTQRQLVKAEVQELDDDLLPAAQRLGHEEQDEVMEETVQTEIRNREQRNVFHKFKDFDISGDEKLNLQIGNRVGQGAKVEGLGNSYTGFRIRGSGSVYIGNDYK</sequence>
<accession>A0A6A6S6P0</accession>
<name>A0A6A6S6P0_9PLEO</name>
<dbReference type="Gene3D" id="1.20.120.1020">
    <property type="entry name" value="Prion-inhibition and propagation, HeLo domain"/>
    <property type="match status" value="1"/>
</dbReference>
<reference evidence="2" key="1">
    <citation type="journal article" date="2020" name="Stud. Mycol.">
        <title>101 Dothideomycetes genomes: a test case for predicting lifestyles and emergence of pathogens.</title>
        <authorList>
            <person name="Haridas S."/>
            <person name="Albert R."/>
            <person name="Binder M."/>
            <person name="Bloem J."/>
            <person name="Labutti K."/>
            <person name="Salamov A."/>
            <person name="Andreopoulos B."/>
            <person name="Baker S."/>
            <person name="Barry K."/>
            <person name="Bills G."/>
            <person name="Bluhm B."/>
            <person name="Cannon C."/>
            <person name="Castanera R."/>
            <person name="Culley D."/>
            <person name="Daum C."/>
            <person name="Ezra D."/>
            <person name="Gonzalez J."/>
            <person name="Henrissat B."/>
            <person name="Kuo A."/>
            <person name="Liang C."/>
            <person name="Lipzen A."/>
            <person name="Lutzoni F."/>
            <person name="Magnuson J."/>
            <person name="Mondo S."/>
            <person name="Nolan M."/>
            <person name="Ohm R."/>
            <person name="Pangilinan J."/>
            <person name="Park H.-J."/>
            <person name="Ramirez L."/>
            <person name="Alfaro M."/>
            <person name="Sun H."/>
            <person name="Tritt A."/>
            <person name="Yoshinaga Y."/>
            <person name="Zwiers L.-H."/>
            <person name="Turgeon B."/>
            <person name="Goodwin S."/>
            <person name="Spatafora J."/>
            <person name="Crous P."/>
            <person name="Grigoriev I."/>
        </authorList>
    </citation>
    <scope>NUCLEOTIDE SEQUENCE</scope>
    <source>
        <strain evidence="2">CBS 473.64</strain>
    </source>
</reference>
<feature type="domain" description="Prion-inhibition and propagation HeLo" evidence="1">
    <location>
        <begin position="10"/>
        <end position="188"/>
    </location>
</feature>
<dbReference type="InterPro" id="IPR038305">
    <property type="entry name" value="HeLo_sf"/>
</dbReference>
<keyword evidence="3" id="KW-1185">Reference proteome</keyword>
<protein>
    <recommendedName>
        <fullName evidence="1">Prion-inhibition and propagation HeLo domain-containing protein</fullName>
    </recommendedName>
</protein>
<evidence type="ECO:0000313" key="3">
    <source>
        <dbReference type="Proteomes" id="UP000799753"/>
    </source>
</evidence>
<dbReference type="EMBL" id="MU006781">
    <property type="protein sequence ID" value="KAF2642691.1"/>
    <property type="molecule type" value="Genomic_DNA"/>
</dbReference>
<dbReference type="InterPro" id="IPR029498">
    <property type="entry name" value="HeLo_dom"/>
</dbReference>
<dbReference type="OrthoDB" id="20872at2759"/>
<evidence type="ECO:0000259" key="1">
    <source>
        <dbReference type="Pfam" id="PF14479"/>
    </source>
</evidence>
<gene>
    <name evidence="2" type="ORF">P280DRAFT_516460</name>
</gene>
<dbReference type="AlphaFoldDB" id="A0A6A6S6P0"/>
<dbReference type="Proteomes" id="UP000799753">
    <property type="component" value="Unassembled WGS sequence"/>
</dbReference>
<organism evidence="2 3">
    <name type="scientific">Massarina eburnea CBS 473.64</name>
    <dbReference type="NCBI Taxonomy" id="1395130"/>
    <lineage>
        <taxon>Eukaryota</taxon>
        <taxon>Fungi</taxon>
        <taxon>Dikarya</taxon>
        <taxon>Ascomycota</taxon>
        <taxon>Pezizomycotina</taxon>
        <taxon>Dothideomycetes</taxon>
        <taxon>Pleosporomycetidae</taxon>
        <taxon>Pleosporales</taxon>
        <taxon>Massarineae</taxon>
        <taxon>Massarinaceae</taxon>
        <taxon>Massarina</taxon>
    </lineage>
</organism>
<evidence type="ECO:0000313" key="2">
    <source>
        <dbReference type="EMBL" id="KAF2642691.1"/>
    </source>
</evidence>